<evidence type="ECO:0008006" key="11">
    <source>
        <dbReference type="Google" id="ProtNLM"/>
    </source>
</evidence>
<feature type="transmembrane region" description="Helical" evidence="8">
    <location>
        <begin position="68"/>
        <end position="90"/>
    </location>
</feature>
<evidence type="ECO:0000256" key="7">
    <source>
        <dbReference type="SAM" id="MobiDB-lite"/>
    </source>
</evidence>
<evidence type="ECO:0000256" key="3">
    <source>
        <dbReference type="ARBA" id="ARBA00022692"/>
    </source>
</evidence>
<dbReference type="InterPro" id="IPR002657">
    <property type="entry name" value="BilAc:Na_symport/Acr3"/>
</dbReference>
<dbReference type="Gene3D" id="1.20.1530.20">
    <property type="match status" value="1"/>
</dbReference>
<reference evidence="9" key="1">
    <citation type="submission" date="2023-05" db="EMBL/GenBank/DDBJ databases">
        <authorList>
            <person name="Stuckert A."/>
        </authorList>
    </citation>
    <scope>NUCLEOTIDE SEQUENCE</scope>
</reference>
<name>A0ABN9BIK9_9NEOB</name>
<feature type="transmembrane region" description="Helical" evidence="8">
    <location>
        <begin position="131"/>
        <end position="153"/>
    </location>
</feature>
<dbReference type="EMBL" id="CATNWA010004258">
    <property type="protein sequence ID" value="CAI9547402.1"/>
    <property type="molecule type" value="Genomic_DNA"/>
</dbReference>
<dbReference type="Pfam" id="PF01758">
    <property type="entry name" value="SBF"/>
    <property type="match status" value="1"/>
</dbReference>
<keyword evidence="4" id="KW-0769">Symport</keyword>
<keyword evidence="10" id="KW-1185">Reference proteome</keyword>
<feature type="transmembrane region" description="Helical" evidence="8">
    <location>
        <begin position="195"/>
        <end position="220"/>
    </location>
</feature>
<dbReference type="PANTHER" id="PTHR10361:SF41">
    <property type="entry name" value="SODIUM_BILE ACID COTRANSPORTER 4"/>
    <property type="match status" value="1"/>
</dbReference>
<evidence type="ECO:0000256" key="2">
    <source>
        <dbReference type="ARBA" id="ARBA00006528"/>
    </source>
</evidence>
<comment type="similarity">
    <text evidence="2">Belongs to the bile acid:sodium symporter (BASS) (TC 2.A.28) family.</text>
</comment>
<keyword evidence="3 8" id="KW-0812">Transmembrane</keyword>
<evidence type="ECO:0000256" key="1">
    <source>
        <dbReference type="ARBA" id="ARBA00004141"/>
    </source>
</evidence>
<proteinExistence type="inferred from homology"/>
<feature type="transmembrane region" description="Helical" evidence="8">
    <location>
        <begin position="102"/>
        <end position="125"/>
    </location>
</feature>
<feature type="region of interest" description="Disordered" evidence="7">
    <location>
        <begin position="357"/>
        <end position="378"/>
    </location>
</feature>
<gene>
    <name evidence="9" type="ORF">SPARVUS_LOCUS2981131</name>
</gene>
<feature type="compositionally biased region" description="Basic and acidic residues" evidence="7">
    <location>
        <begin position="367"/>
        <end position="378"/>
    </location>
</feature>
<evidence type="ECO:0000256" key="4">
    <source>
        <dbReference type="ARBA" id="ARBA00022847"/>
    </source>
</evidence>
<dbReference type="InterPro" id="IPR038770">
    <property type="entry name" value="Na+/solute_symporter_sf"/>
</dbReference>
<evidence type="ECO:0000256" key="5">
    <source>
        <dbReference type="ARBA" id="ARBA00022989"/>
    </source>
</evidence>
<dbReference type="PANTHER" id="PTHR10361">
    <property type="entry name" value="SODIUM-BILE ACID COTRANSPORTER"/>
    <property type="match status" value="1"/>
</dbReference>
<dbReference type="Proteomes" id="UP001162483">
    <property type="component" value="Unassembled WGS sequence"/>
</dbReference>
<evidence type="ECO:0000313" key="10">
    <source>
        <dbReference type="Proteomes" id="UP001162483"/>
    </source>
</evidence>
<comment type="subcellular location">
    <subcellularLocation>
        <location evidence="1">Membrane</location>
        <topology evidence="1">Multi-pass membrane protein</topology>
    </subcellularLocation>
</comment>
<protein>
    <recommendedName>
        <fullName evidence="11">Solute carrier family 10 member 4</fullName>
    </recommendedName>
</protein>
<evidence type="ECO:0000256" key="8">
    <source>
        <dbReference type="SAM" id="Phobius"/>
    </source>
</evidence>
<accession>A0ABN9BIK9</accession>
<evidence type="ECO:0000313" key="9">
    <source>
        <dbReference type="EMBL" id="CAI9547402.1"/>
    </source>
</evidence>
<organism evidence="9 10">
    <name type="scientific">Staurois parvus</name>
    <dbReference type="NCBI Taxonomy" id="386267"/>
    <lineage>
        <taxon>Eukaryota</taxon>
        <taxon>Metazoa</taxon>
        <taxon>Chordata</taxon>
        <taxon>Craniata</taxon>
        <taxon>Vertebrata</taxon>
        <taxon>Euteleostomi</taxon>
        <taxon>Amphibia</taxon>
        <taxon>Batrachia</taxon>
        <taxon>Anura</taxon>
        <taxon>Neobatrachia</taxon>
        <taxon>Ranoidea</taxon>
        <taxon>Ranidae</taxon>
        <taxon>Staurois</taxon>
    </lineage>
</organism>
<evidence type="ECO:0000256" key="6">
    <source>
        <dbReference type="ARBA" id="ARBA00023136"/>
    </source>
</evidence>
<feature type="transmembrane region" description="Helical" evidence="8">
    <location>
        <begin position="264"/>
        <end position="286"/>
    </location>
</feature>
<feature type="transmembrane region" description="Helical" evidence="8">
    <location>
        <begin position="232"/>
        <end position="252"/>
    </location>
</feature>
<dbReference type="InterPro" id="IPR004710">
    <property type="entry name" value="Bilac:Na_transpt"/>
</dbReference>
<comment type="caution">
    <text evidence="9">The sequence shown here is derived from an EMBL/GenBank/DDBJ whole genome shotgun (WGS) entry which is preliminary data.</text>
</comment>
<keyword evidence="4" id="KW-0813">Transport</keyword>
<sequence length="378" mass="41372">MENSSISVMDLSNSSLWNFESSSLEMATTDTIADERTEPNSMAVMLQRALAEPLATSAPFWDSPLNHFLSVFVGVALCVTMLGLGCTVEVSQIGEHLRRPIGALLALICQFVLMPLVAFLLALIFSLNEVAAIAVLLCGCCPGGNLSNIMSLLVNGDMNLSIIMTTSSTILALILMPLCLWIYSRPWINTTLVQFLPFGAMSLTLCSTLLPIGLGVFIRYRYNRIADVVLKVSLWSLLVTLLLLFILTGAMLGPELLATIPPAVYIVAVIMPLIGYAMGYGLATLFNLPPNCRRTVSLETGCQNVQLCTALLKLAFPAHLIGSMYMFPLLYALFQAAEAGIYVLVYKLYRKDVLHKPEPSEDEDTDISYKKTERGRDP</sequence>
<feature type="transmembrane region" description="Helical" evidence="8">
    <location>
        <begin position="160"/>
        <end position="183"/>
    </location>
</feature>
<keyword evidence="6 8" id="KW-0472">Membrane</keyword>
<keyword evidence="5 8" id="KW-1133">Transmembrane helix</keyword>